<dbReference type="EMBL" id="JAKWFO010000006">
    <property type="protein sequence ID" value="KAI9634644.1"/>
    <property type="molecule type" value="Genomic_DNA"/>
</dbReference>
<dbReference type="PANTHER" id="PTHR31834:SF1">
    <property type="entry name" value="INITIATION-SPECIFIC ALPHA-1,6-MANNOSYLTRANSFERASE"/>
    <property type="match status" value="1"/>
</dbReference>
<dbReference type="AlphaFoldDB" id="A0AA38H942"/>
<keyword evidence="2" id="KW-1133">Transmembrane helix</keyword>
<evidence type="ECO:0000313" key="3">
    <source>
        <dbReference type="EMBL" id="KAI9634644.1"/>
    </source>
</evidence>
<dbReference type="InterPro" id="IPR029044">
    <property type="entry name" value="Nucleotide-diphossugar_trans"/>
</dbReference>
<feature type="transmembrane region" description="Helical" evidence="2">
    <location>
        <begin position="42"/>
        <end position="62"/>
    </location>
</feature>
<evidence type="ECO:0000256" key="1">
    <source>
        <dbReference type="ARBA" id="ARBA00009003"/>
    </source>
</evidence>
<accession>A0AA38H942</accession>
<dbReference type="Proteomes" id="UP001164286">
    <property type="component" value="Unassembled WGS sequence"/>
</dbReference>
<dbReference type="GO" id="GO:0006487">
    <property type="term" value="P:protein N-linked glycosylation"/>
    <property type="evidence" value="ECO:0007669"/>
    <property type="project" value="TreeGrafter"/>
</dbReference>
<name>A0AA38H942_9TREE</name>
<dbReference type="SUPFAM" id="SSF53448">
    <property type="entry name" value="Nucleotide-diphospho-sugar transferases"/>
    <property type="match status" value="1"/>
</dbReference>
<reference evidence="3" key="1">
    <citation type="journal article" date="2022" name="G3 (Bethesda)">
        <title>High quality genome of the basidiomycete yeast Dioszegia hungarica PDD-24b-2 isolated from cloud water.</title>
        <authorList>
            <person name="Jarrige D."/>
            <person name="Haridas S."/>
            <person name="Bleykasten-Grosshans C."/>
            <person name="Joly M."/>
            <person name="Nadalig T."/>
            <person name="Sancelme M."/>
            <person name="Vuilleumier S."/>
            <person name="Grigoriev I.V."/>
            <person name="Amato P."/>
            <person name="Bringel F."/>
        </authorList>
    </citation>
    <scope>NUCLEOTIDE SEQUENCE</scope>
    <source>
        <strain evidence="3">PDD-24b-2</strain>
    </source>
</reference>
<comment type="caution">
    <text evidence="3">The sequence shown here is derived from an EMBL/GenBank/DDBJ whole genome shotgun (WGS) entry which is preliminary data.</text>
</comment>
<keyword evidence="2" id="KW-0812">Transmembrane</keyword>
<keyword evidence="4" id="KW-1185">Reference proteome</keyword>
<dbReference type="GO" id="GO:0000136">
    <property type="term" value="C:mannan polymerase complex"/>
    <property type="evidence" value="ECO:0007669"/>
    <property type="project" value="TreeGrafter"/>
</dbReference>
<dbReference type="InterPro" id="IPR007577">
    <property type="entry name" value="GlycoTrfase_DXD_sugar-bd_CS"/>
</dbReference>
<dbReference type="InterPro" id="IPR039367">
    <property type="entry name" value="Och1-like"/>
</dbReference>
<proteinExistence type="inferred from homology"/>
<dbReference type="Pfam" id="PF04488">
    <property type="entry name" value="Gly_transf_sug"/>
    <property type="match status" value="1"/>
</dbReference>
<comment type="similarity">
    <text evidence="1">Belongs to the glycosyltransferase 32 family.</text>
</comment>
<protein>
    <recommendedName>
        <fullName evidence="5">Alpha-1,6-mannosyltransferase</fullName>
    </recommendedName>
</protein>
<dbReference type="RefSeq" id="XP_052944421.1">
    <property type="nucleotide sequence ID" value="XM_053089685.1"/>
</dbReference>
<dbReference type="Gene3D" id="3.90.550.20">
    <property type="match status" value="1"/>
</dbReference>
<sequence length="488" mass="54021">MGTMDLEKQMLGSGLITPNLQPASRLLKRRSPHRMPRGVRLALRRIATAVFCFCLGVIGWSWHAIEVIPGARDPEQSQLLIAPSPSLPRLLSWGQNLSSTDFTSGLSPFPLRRPLVASGSAPVHPDSVYNLHPINHSAYVDAIDEFVSVVLPPRLQLEYQTATAMDGILGPAHGWDAVGEGRVIWQKGKDEVGVNGTDMRSWSEGSAMSEGWEWRFLSDDTATAWIKQNLSGTRLEKLWSNLPSGILNADLIRYLLLALCGGIYSDTDTLLLKPPSRWGAGADLWRGERDREVDRVLGRARAVVGIEADVGDREDWAEWWPRPLQILQWTMAMAPYHPIALSAVLRILHNTPTAITFAQGHYNNYTSLLTQLSSLPRSPPSDLRIELEAQLAHLGEINVLSEPRHGGPLGVINWTGPSVFTDAVLSYLFARYGMTWRDLRGLERPLRVGDVLVLPVTGFSPGVGNFRAGDVWSSEAMVQLHFKGSWKT</sequence>
<dbReference type="GO" id="GO:0000009">
    <property type="term" value="F:alpha-1,6-mannosyltransferase activity"/>
    <property type="evidence" value="ECO:0007669"/>
    <property type="project" value="InterPro"/>
</dbReference>
<evidence type="ECO:0000313" key="4">
    <source>
        <dbReference type="Proteomes" id="UP001164286"/>
    </source>
</evidence>
<dbReference type="PANTHER" id="PTHR31834">
    <property type="entry name" value="INITIATION-SPECIFIC ALPHA-1,6-MANNOSYLTRANSFERASE"/>
    <property type="match status" value="1"/>
</dbReference>
<keyword evidence="2" id="KW-0472">Membrane</keyword>
<dbReference type="GeneID" id="77728890"/>
<gene>
    <name evidence="3" type="ORF">MKK02DRAFT_37524</name>
</gene>
<evidence type="ECO:0008006" key="5">
    <source>
        <dbReference type="Google" id="ProtNLM"/>
    </source>
</evidence>
<evidence type="ECO:0000256" key="2">
    <source>
        <dbReference type="SAM" id="Phobius"/>
    </source>
</evidence>
<organism evidence="3 4">
    <name type="scientific">Dioszegia hungarica</name>
    <dbReference type="NCBI Taxonomy" id="4972"/>
    <lineage>
        <taxon>Eukaryota</taxon>
        <taxon>Fungi</taxon>
        <taxon>Dikarya</taxon>
        <taxon>Basidiomycota</taxon>
        <taxon>Agaricomycotina</taxon>
        <taxon>Tremellomycetes</taxon>
        <taxon>Tremellales</taxon>
        <taxon>Bulleribasidiaceae</taxon>
        <taxon>Dioszegia</taxon>
    </lineage>
</organism>